<dbReference type="PANTHER" id="PTHR43776">
    <property type="entry name" value="TRANSPORT ATP-BINDING PROTEIN"/>
    <property type="match status" value="1"/>
</dbReference>
<dbReference type="Pfam" id="PF00005">
    <property type="entry name" value="ABC_tran"/>
    <property type="match status" value="1"/>
</dbReference>
<dbReference type="InterPro" id="IPR013563">
    <property type="entry name" value="Oligopep_ABC_C"/>
</dbReference>
<dbReference type="SUPFAM" id="SSF52540">
    <property type="entry name" value="P-loop containing nucleoside triphosphate hydrolases"/>
    <property type="match status" value="1"/>
</dbReference>
<comment type="caution">
    <text evidence="5">The sequence shown here is derived from an EMBL/GenBank/DDBJ whole genome shotgun (WGS) entry which is preliminary data.</text>
</comment>
<feature type="domain" description="ABC transporter" evidence="4">
    <location>
        <begin position="5"/>
        <end position="249"/>
    </location>
</feature>
<dbReference type="PROSITE" id="PS50893">
    <property type="entry name" value="ABC_TRANSPORTER_2"/>
    <property type="match status" value="1"/>
</dbReference>
<dbReference type="GO" id="GO:0005524">
    <property type="term" value="F:ATP binding"/>
    <property type="evidence" value="ECO:0007669"/>
    <property type="project" value="UniProtKB-KW"/>
</dbReference>
<dbReference type="PROSITE" id="PS00211">
    <property type="entry name" value="ABC_TRANSPORTER_1"/>
    <property type="match status" value="1"/>
</dbReference>
<dbReference type="InterPro" id="IPR003593">
    <property type="entry name" value="AAA+_ATPase"/>
</dbReference>
<dbReference type="InterPro" id="IPR027417">
    <property type="entry name" value="P-loop_NTPase"/>
</dbReference>
<dbReference type="Proteomes" id="UP000485562">
    <property type="component" value="Unassembled WGS sequence"/>
</dbReference>
<keyword evidence="3 5" id="KW-0067">ATP-binding</keyword>
<organism evidence="5">
    <name type="scientific">candidate division TA06 bacterium ADurb.Bin131</name>
    <dbReference type="NCBI Taxonomy" id="1852827"/>
    <lineage>
        <taxon>Bacteria</taxon>
        <taxon>Bacteria division TA06</taxon>
    </lineage>
</organism>
<evidence type="ECO:0000259" key="4">
    <source>
        <dbReference type="PROSITE" id="PS50893"/>
    </source>
</evidence>
<dbReference type="Gene3D" id="3.40.50.300">
    <property type="entry name" value="P-loop containing nucleotide triphosphate hydrolases"/>
    <property type="match status" value="1"/>
</dbReference>
<evidence type="ECO:0000256" key="3">
    <source>
        <dbReference type="ARBA" id="ARBA00022840"/>
    </source>
</evidence>
<dbReference type="AlphaFoldDB" id="A0A1V6CCM3"/>
<dbReference type="InterPro" id="IPR003439">
    <property type="entry name" value="ABC_transporter-like_ATP-bd"/>
</dbReference>
<evidence type="ECO:0000313" key="5">
    <source>
        <dbReference type="EMBL" id="OQB74651.1"/>
    </source>
</evidence>
<keyword evidence="2" id="KW-0547">Nucleotide-binding</keyword>
<dbReference type="GO" id="GO:0055085">
    <property type="term" value="P:transmembrane transport"/>
    <property type="evidence" value="ECO:0007669"/>
    <property type="project" value="UniProtKB-ARBA"/>
</dbReference>
<name>A0A1V6CCM3_UNCT6</name>
<protein>
    <submittedName>
        <fullName evidence="5">Oligopeptide transport ATP-binding protein OppF</fullName>
    </submittedName>
</protein>
<dbReference type="GO" id="GO:0015833">
    <property type="term" value="P:peptide transport"/>
    <property type="evidence" value="ECO:0007669"/>
    <property type="project" value="InterPro"/>
</dbReference>
<evidence type="ECO:0000256" key="1">
    <source>
        <dbReference type="ARBA" id="ARBA00022448"/>
    </source>
</evidence>
<sequence>MDKILRCEKIRKVFIVKDFLGVNKRTTVALNDISINIEKGLNTGIVGESGSGKTTLARTMLLLIKPDAGSVYYREKEITHLSDNNLRDFRSKVRIIFQNPYKSLNPRLTIERTIKEALPSCDSHKQKVEDILAQVGIPKTYRTKYPHQLSGGERQRIAIARALAGIPECVIADEPTGNLDATTEVHILRLLEKLKEKFNLTYVFISHNLKIVSDICNKIAVMYKGRIVEEGDACDVSKNPLHPYTKALWNPDIAQPIDEKQTKYSEGCAFIDSCTSRKERCFCENPEIIEKEKNHSVACFLYE</sequence>
<keyword evidence="1" id="KW-0813">Transport</keyword>
<proteinExistence type="predicted"/>
<accession>A0A1V6CCM3</accession>
<dbReference type="GO" id="GO:0016887">
    <property type="term" value="F:ATP hydrolysis activity"/>
    <property type="evidence" value="ECO:0007669"/>
    <property type="project" value="InterPro"/>
</dbReference>
<dbReference type="NCBIfam" id="TIGR01727">
    <property type="entry name" value="oligo_HPY"/>
    <property type="match status" value="1"/>
</dbReference>
<dbReference type="EMBL" id="MWDQ01000034">
    <property type="protein sequence ID" value="OQB74651.1"/>
    <property type="molecule type" value="Genomic_DNA"/>
</dbReference>
<dbReference type="InterPro" id="IPR017871">
    <property type="entry name" value="ABC_transporter-like_CS"/>
</dbReference>
<gene>
    <name evidence="5" type="primary">oppF</name>
    <name evidence="5" type="ORF">BWX89_00414</name>
</gene>
<dbReference type="CDD" id="cd03257">
    <property type="entry name" value="ABC_NikE_OppD_transporters"/>
    <property type="match status" value="1"/>
</dbReference>
<dbReference type="InterPro" id="IPR050319">
    <property type="entry name" value="ABC_transp_ATP-bind"/>
</dbReference>
<dbReference type="Pfam" id="PF08352">
    <property type="entry name" value="oligo_HPY"/>
    <property type="match status" value="1"/>
</dbReference>
<evidence type="ECO:0000256" key="2">
    <source>
        <dbReference type="ARBA" id="ARBA00022741"/>
    </source>
</evidence>
<reference evidence="5" key="1">
    <citation type="submission" date="2017-02" db="EMBL/GenBank/DDBJ databases">
        <title>Delving into the versatile metabolic prowess of the omnipresent phylum Bacteroidetes.</title>
        <authorList>
            <person name="Nobu M.K."/>
            <person name="Mei R."/>
            <person name="Narihiro T."/>
            <person name="Kuroda K."/>
            <person name="Liu W.-T."/>
        </authorList>
    </citation>
    <scope>NUCLEOTIDE SEQUENCE</scope>
    <source>
        <strain evidence="5">ADurb.Bin131</strain>
    </source>
</reference>
<dbReference type="SMART" id="SM00382">
    <property type="entry name" value="AAA"/>
    <property type="match status" value="1"/>
</dbReference>